<keyword evidence="5" id="KW-1185">Reference proteome</keyword>
<evidence type="ECO:0000313" key="5">
    <source>
        <dbReference type="Proteomes" id="UP000198797"/>
    </source>
</evidence>
<dbReference type="RefSeq" id="WP_141723216.1">
    <property type="nucleotide sequence ID" value="NZ_FMCU01000019.1"/>
</dbReference>
<dbReference type="OrthoDB" id="4745173at2"/>
<feature type="compositionally biased region" description="Polar residues" evidence="1">
    <location>
        <begin position="52"/>
        <end position="66"/>
    </location>
</feature>
<dbReference type="PANTHER" id="PTHR42059:SF1">
    <property type="entry name" value="TNT DOMAIN-CONTAINING PROTEIN"/>
    <property type="match status" value="1"/>
</dbReference>
<protein>
    <recommendedName>
        <fullName evidence="3">TNT domain-containing protein</fullName>
    </recommendedName>
</protein>
<organism evidence="4 5">
    <name type="scientific">Micromonospora matsumotoense</name>
    <dbReference type="NCBI Taxonomy" id="121616"/>
    <lineage>
        <taxon>Bacteria</taxon>
        <taxon>Bacillati</taxon>
        <taxon>Actinomycetota</taxon>
        <taxon>Actinomycetes</taxon>
        <taxon>Micromonosporales</taxon>
        <taxon>Micromonosporaceae</taxon>
        <taxon>Micromonospora</taxon>
    </lineage>
</organism>
<dbReference type="Pfam" id="PF14021">
    <property type="entry name" value="TNT"/>
    <property type="match status" value="1"/>
</dbReference>
<proteinExistence type="predicted"/>
<dbReference type="PROSITE" id="PS51318">
    <property type="entry name" value="TAT"/>
    <property type="match status" value="1"/>
</dbReference>
<feature type="signal peptide" evidence="2">
    <location>
        <begin position="1"/>
        <end position="25"/>
    </location>
</feature>
<dbReference type="Proteomes" id="UP000198797">
    <property type="component" value="Unassembled WGS sequence"/>
</dbReference>
<dbReference type="GO" id="GO:0050135">
    <property type="term" value="F:NADP+ nucleosidase activity"/>
    <property type="evidence" value="ECO:0007669"/>
    <property type="project" value="InterPro"/>
</dbReference>
<gene>
    <name evidence="4" type="ORF">GA0070216_11973</name>
</gene>
<dbReference type="PANTHER" id="PTHR42059">
    <property type="entry name" value="TNT DOMAIN-CONTAINING PROTEIN"/>
    <property type="match status" value="1"/>
</dbReference>
<keyword evidence="2" id="KW-0732">Signal</keyword>
<dbReference type="InterPro" id="IPR053024">
    <property type="entry name" value="Fungal_surface_NADase"/>
</dbReference>
<evidence type="ECO:0000256" key="1">
    <source>
        <dbReference type="SAM" id="MobiDB-lite"/>
    </source>
</evidence>
<dbReference type="InterPro" id="IPR006311">
    <property type="entry name" value="TAT_signal"/>
</dbReference>
<dbReference type="AlphaFoldDB" id="A0A1C5ALQ7"/>
<dbReference type="InterPro" id="IPR025331">
    <property type="entry name" value="TNT"/>
</dbReference>
<feature type="domain" description="TNT" evidence="3">
    <location>
        <begin position="176"/>
        <end position="283"/>
    </location>
</feature>
<dbReference type="EMBL" id="FMCU01000019">
    <property type="protein sequence ID" value="SCF46137.1"/>
    <property type="molecule type" value="Genomic_DNA"/>
</dbReference>
<sequence length="315" mass="32875">MKSRRWLVAVLSAAALAVFPGVAPAAGTPTTTAEAAALSDDGTRGPDGSRPGHTQPNARNIRSDQPSALPGAAQPGRSGGQQPSPDESHCRPGLPPDAPQTTRFYDDNRLLGPTTLPSPSPVGPLLAGYQRFGAQGESRWVQNYTVNGAGTTLVFPPESGFFLGPDGKPVKQRQTMLPGYRLDRFGFTGGAFLAPLGTPFGSRSLAPQSLNTPPTPPATTPAAPLANYHTYCVLTPFDVDSGPIAPWFAQPGMGTQFQLNPAYVPQAGNLLNVQWLLDHHVIVEEYLGGSTPPCPTDAVPRQGGVGGGLRTAPVC</sequence>
<feature type="chain" id="PRO_5008711323" description="TNT domain-containing protein" evidence="2">
    <location>
        <begin position="26"/>
        <end position="315"/>
    </location>
</feature>
<dbReference type="STRING" id="121616.GA0070216_11973"/>
<name>A0A1C5ALQ7_9ACTN</name>
<evidence type="ECO:0000259" key="3">
    <source>
        <dbReference type="Pfam" id="PF14021"/>
    </source>
</evidence>
<reference evidence="5" key="1">
    <citation type="submission" date="2016-06" db="EMBL/GenBank/DDBJ databases">
        <authorList>
            <person name="Varghese N."/>
            <person name="Submissions Spin"/>
        </authorList>
    </citation>
    <scope>NUCLEOTIDE SEQUENCE [LARGE SCALE GENOMIC DNA]</scope>
    <source>
        <strain evidence="5">DSM 44100</strain>
    </source>
</reference>
<evidence type="ECO:0000256" key="2">
    <source>
        <dbReference type="SAM" id="SignalP"/>
    </source>
</evidence>
<feature type="region of interest" description="Disordered" evidence="1">
    <location>
        <begin position="38"/>
        <end position="122"/>
    </location>
</feature>
<accession>A0A1C5ALQ7</accession>
<evidence type="ECO:0000313" key="4">
    <source>
        <dbReference type="EMBL" id="SCF46137.1"/>
    </source>
</evidence>